<reference evidence="3 4" key="1">
    <citation type="submission" date="2019-06" db="EMBL/GenBank/DDBJ databases">
        <title>A chromosomal-level reference genome of Carpinus fangiana (Coryloideae, Betulaceae).</title>
        <authorList>
            <person name="Yang X."/>
            <person name="Wang Z."/>
            <person name="Zhang L."/>
            <person name="Hao G."/>
            <person name="Liu J."/>
            <person name="Yang Y."/>
        </authorList>
    </citation>
    <scope>NUCLEOTIDE SEQUENCE [LARGE SCALE GENOMIC DNA]</scope>
    <source>
        <strain evidence="3">Cfa_2016G</strain>
        <tissue evidence="3">Leaf</tissue>
    </source>
</reference>
<name>A0A5N6RAZ8_9ROSI</name>
<dbReference type="InterPro" id="IPR051504">
    <property type="entry name" value="Plant_metabolite_acyltrans"/>
</dbReference>
<evidence type="ECO:0000313" key="3">
    <source>
        <dbReference type="EMBL" id="KAE8075834.1"/>
    </source>
</evidence>
<gene>
    <name evidence="3" type="ORF">FH972_014521</name>
</gene>
<protein>
    <submittedName>
        <fullName evidence="3">Uncharacterized protein</fullName>
    </submittedName>
</protein>
<evidence type="ECO:0000256" key="1">
    <source>
        <dbReference type="ARBA" id="ARBA00022679"/>
    </source>
</evidence>
<sequence>MAEPYRVTVIEQSQVAPPSNSVPTTSLPLTFFDIPWLPPARFFPLAANLVCPPQTDKPHILYAEGNSVPFTVAEAAGDFNHLIANYPRDVRELHHFVAHLPPTHVSSDDTHLIPLMATQVTVFPNEGICIGITFRHAAADGRAFHHFMKSWASICRTGGDLTCLDRSPPFHDRAVIKDPNGHDKNFLKERNCM</sequence>
<dbReference type="Gene3D" id="3.30.559.10">
    <property type="entry name" value="Chloramphenicol acetyltransferase-like domain"/>
    <property type="match status" value="2"/>
</dbReference>
<dbReference type="AlphaFoldDB" id="A0A5N6RAZ8"/>
<dbReference type="PANTHER" id="PTHR31625">
    <property type="match status" value="1"/>
</dbReference>
<evidence type="ECO:0000313" key="4">
    <source>
        <dbReference type="Proteomes" id="UP000327013"/>
    </source>
</evidence>
<dbReference type="OrthoDB" id="1862401at2759"/>
<organism evidence="3 4">
    <name type="scientific">Carpinus fangiana</name>
    <dbReference type="NCBI Taxonomy" id="176857"/>
    <lineage>
        <taxon>Eukaryota</taxon>
        <taxon>Viridiplantae</taxon>
        <taxon>Streptophyta</taxon>
        <taxon>Embryophyta</taxon>
        <taxon>Tracheophyta</taxon>
        <taxon>Spermatophyta</taxon>
        <taxon>Magnoliopsida</taxon>
        <taxon>eudicotyledons</taxon>
        <taxon>Gunneridae</taxon>
        <taxon>Pentapetalae</taxon>
        <taxon>rosids</taxon>
        <taxon>fabids</taxon>
        <taxon>Fagales</taxon>
        <taxon>Betulaceae</taxon>
        <taxon>Carpinus</taxon>
    </lineage>
</organism>
<accession>A0A5N6RAZ8</accession>
<dbReference type="Pfam" id="PF02458">
    <property type="entry name" value="Transferase"/>
    <property type="match status" value="1"/>
</dbReference>
<keyword evidence="4" id="KW-1185">Reference proteome</keyword>
<dbReference type="EMBL" id="CM017326">
    <property type="protein sequence ID" value="KAE8075834.1"/>
    <property type="molecule type" value="Genomic_DNA"/>
</dbReference>
<dbReference type="InterPro" id="IPR023213">
    <property type="entry name" value="CAT-like_dom_sf"/>
</dbReference>
<keyword evidence="1" id="KW-0808">Transferase</keyword>
<evidence type="ECO:0000256" key="2">
    <source>
        <dbReference type="ARBA" id="ARBA00023315"/>
    </source>
</evidence>
<keyword evidence="2" id="KW-0012">Acyltransferase</keyword>
<proteinExistence type="predicted"/>
<dbReference type="Proteomes" id="UP000327013">
    <property type="component" value="Chromosome 6"/>
</dbReference>
<dbReference type="GO" id="GO:0016747">
    <property type="term" value="F:acyltransferase activity, transferring groups other than amino-acyl groups"/>
    <property type="evidence" value="ECO:0007669"/>
    <property type="project" value="UniProtKB-ARBA"/>
</dbReference>